<dbReference type="Pfam" id="PF04343">
    <property type="entry name" value="DUF488"/>
    <property type="match status" value="1"/>
</dbReference>
<dbReference type="EMBL" id="JAAGWD010000005">
    <property type="protein sequence ID" value="NEM98452.1"/>
    <property type="molecule type" value="Genomic_DNA"/>
</dbReference>
<evidence type="ECO:0000313" key="2">
    <source>
        <dbReference type="Proteomes" id="UP000474777"/>
    </source>
</evidence>
<keyword evidence="2" id="KW-1185">Reference proteome</keyword>
<proteinExistence type="predicted"/>
<accession>A0A6B3LNG6</accession>
<dbReference type="InterPro" id="IPR007438">
    <property type="entry name" value="DUF488"/>
</dbReference>
<gene>
    <name evidence="1" type="ORF">GXP69_12170</name>
</gene>
<dbReference type="RefSeq" id="WP_163915349.1">
    <property type="nucleotide sequence ID" value="NZ_JAAGWD010000005.1"/>
</dbReference>
<dbReference type="PANTHER" id="PTHR39337:SF1">
    <property type="entry name" value="BLR5642 PROTEIN"/>
    <property type="match status" value="1"/>
</dbReference>
<dbReference type="AlphaFoldDB" id="A0A6B3LNG6"/>
<dbReference type="InterPro" id="IPR014519">
    <property type="entry name" value="UCP024492"/>
</dbReference>
<dbReference type="Proteomes" id="UP000474777">
    <property type="component" value="Unassembled WGS sequence"/>
</dbReference>
<evidence type="ECO:0000313" key="1">
    <source>
        <dbReference type="EMBL" id="NEM98452.1"/>
    </source>
</evidence>
<name>A0A6B3LNG6_9BACT</name>
<sequence>MTAQQTIWTFGHSTRSPEEVIQALQSFGIEVLADVRRYPGSRKYPHFNAEALEEYLPAAGINYTPFTALGGRRKPRPDSHNTIWRSESFRGYADYSETAEFRNALEALKDLAQEKRTAYMCSEAVWWRCHRAIISDCLKEEGWLVMHIMKEEVATEHPYTAAYLQQHGMEKK</sequence>
<dbReference type="PIRSF" id="PIRSF024492">
    <property type="entry name" value="UCP024492"/>
    <property type="match status" value="1"/>
</dbReference>
<protein>
    <submittedName>
        <fullName evidence="1">DUF488 domain-containing protein</fullName>
    </submittedName>
</protein>
<organism evidence="1 2">
    <name type="scientific">Pontibacter burrus</name>
    <dbReference type="NCBI Taxonomy" id="2704466"/>
    <lineage>
        <taxon>Bacteria</taxon>
        <taxon>Pseudomonadati</taxon>
        <taxon>Bacteroidota</taxon>
        <taxon>Cytophagia</taxon>
        <taxon>Cytophagales</taxon>
        <taxon>Hymenobacteraceae</taxon>
        <taxon>Pontibacter</taxon>
    </lineage>
</organism>
<reference evidence="1 2" key="1">
    <citation type="submission" date="2020-02" db="EMBL/GenBank/DDBJ databases">
        <authorList>
            <person name="Kim M.K."/>
        </authorList>
    </citation>
    <scope>NUCLEOTIDE SEQUENCE [LARGE SCALE GENOMIC DNA]</scope>
    <source>
        <strain evidence="1 2">BT327</strain>
    </source>
</reference>
<dbReference type="PANTHER" id="PTHR39337">
    <property type="entry name" value="BLR5642 PROTEIN"/>
    <property type="match status" value="1"/>
</dbReference>
<comment type="caution">
    <text evidence="1">The sequence shown here is derived from an EMBL/GenBank/DDBJ whole genome shotgun (WGS) entry which is preliminary data.</text>
</comment>